<dbReference type="AlphaFoldDB" id="A0AAN6DN90"/>
<accession>A0AAN6DN90</accession>
<evidence type="ECO:0000256" key="1">
    <source>
        <dbReference type="ARBA" id="ARBA00004141"/>
    </source>
</evidence>
<dbReference type="PANTHER" id="PTHR43867:SF2">
    <property type="entry name" value="CELLULOSE SYNTHASE CATALYTIC SUBUNIT A [UDP-FORMING]"/>
    <property type="match status" value="1"/>
</dbReference>
<feature type="transmembrane region" description="Helical" evidence="8">
    <location>
        <begin position="802"/>
        <end position="820"/>
    </location>
</feature>
<feature type="region of interest" description="Disordered" evidence="7">
    <location>
        <begin position="1"/>
        <end position="94"/>
    </location>
</feature>
<feature type="compositionally biased region" description="Basic and acidic residues" evidence="7">
    <location>
        <begin position="14"/>
        <end position="24"/>
    </location>
</feature>
<sequence>MDPFSRRKSSTGGRGERGSDERATDRRRHLSPVGDVEGEDSTSNEDMSEKVEKTPTQITQPGHIRWNHPFSHDAGQDPNMLTKERSSPGNYGARRMSHGIRRASVAVGEVLHKMDPLTATQGNPLGLGINETRRVSSVGYAAPQQFNARRFSRVASTESTIKPPDIAQIREDSNETLSAPAVRLGMSEKQDDYIIQRLAAHDDVEMLTPFRRVLYRLCPVLVVTTIAAYWIYFALRVRFTLSAESAAHRTYWMAWAFICVELFVSIPMLLHRLWGWHVVGLRKRPKLRLVGDNVPSVDVIITCCGEDDDLVLDTALAACNIDYPPERFRVMVCDDGKSKTLQELCEKTAATTQFDNLYYRSRPKYPGVPHHFKAGNLNDALDETARLPGGPANFVAALDADMIPMKDWLRALLPHMLQDSKCSMACPPQLFYNVPKEDPLCQSLDTFVHISEPIKDSMGVAWCTGSGYVLRRAALQSIGNFPVGSLAEDVCTSSMLLGSGWNTAFVHEPLQYGTVPDSLTSHLKQRTRWTIGTVQTSLKLRFSVFGPLVKHMTFPQRLCGFVYTVSSLFTIFLVCSMFTAPIVLVSGGNLVPYSSTSQLKWLIRSNFLSQILNRANEAISYLPSGYRTGQRDARAMMWMAPFHAISVIRTFLLPKWLGGKVAVFTSSGSQKAELNERDPILRAPLWRRLKVTIWDCQCYLHLLYIMFCLGAVGVSIYWNVTNKDNRTTKDVLLALLTHAFWPPIIWMTCILSCWIPINYAIFPPDEPDRHDLLDRDPVTGVAYPSEASKKTKTGWESWAHEGLYTGITFYTTAIFILSFWF</sequence>
<comment type="subcellular location">
    <subcellularLocation>
        <location evidence="1">Membrane</location>
        <topology evidence="1">Multi-pass membrane protein</topology>
    </subcellularLocation>
</comment>
<dbReference type="Proteomes" id="UP001203852">
    <property type="component" value="Unassembled WGS sequence"/>
</dbReference>
<gene>
    <name evidence="10" type="ORF">EDD36DRAFT_85391</name>
</gene>
<feature type="domain" description="Glycosyltransferase 2-like" evidence="9">
    <location>
        <begin position="395"/>
        <end position="579"/>
    </location>
</feature>
<feature type="transmembrane region" description="Helical" evidence="8">
    <location>
        <begin position="252"/>
        <end position="274"/>
    </location>
</feature>
<evidence type="ECO:0000256" key="2">
    <source>
        <dbReference type="ARBA" id="ARBA00022676"/>
    </source>
</evidence>
<evidence type="ECO:0000259" key="9">
    <source>
        <dbReference type="Pfam" id="PF13632"/>
    </source>
</evidence>
<evidence type="ECO:0000313" key="11">
    <source>
        <dbReference type="Proteomes" id="UP001203852"/>
    </source>
</evidence>
<evidence type="ECO:0000313" key="10">
    <source>
        <dbReference type="EMBL" id="KAI1609151.1"/>
    </source>
</evidence>
<keyword evidence="11" id="KW-1185">Reference proteome</keyword>
<dbReference type="SUPFAM" id="SSF53448">
    <property type="entry name" value="Nucleotide-diphospho-sugar transferases"/>
    <property type="match status" value="1"/>
</dbReference>
<reference evidence="10" key="1">
    <citation type="journal article" date="2022" name="bioRxiv">
        <title>Deciphering the potential niche of two novel black yeast fungi from a biological soil crust based on their genomes, phenotypes, and melanin regulation.</title>
        <authorList>
            <consortium name="DOE Joint Genome Institute"/>
            <person name="Carr E.C."/>
            <person name="Barton Q."/>
            <person name="Grambo S."/>
            <person name="Sullivan M."/>
            <person name="Renfro C.M."/>
            <person name="Kuo A."/>
            <person name="Pangilinan J."/>
            <person name="Lipzen A."/>
            <person name="Keymanesh K."/>
            <person name="Savage E."/>
            <person name="Barry K."/>
            <person name="Grigoriev I.V."/>
            <person name="Riekhof W.R."/>
            <person name="Harris S.S."/>
        </authorList>
    </citation>
    <scope>NUCLEOTIDE SEQUENCE</scope>
    <source>
        <strain evidence="10">JF 03-4F</strain>
    </source>
</reference>
<dbReference type="Pfam" id="PF13632">
    <property type="entry name" value="Glyco_trans_2_3"/>
    <property type="match status" value="1"/>
</dbReference>
<evidence type="ECO:0000256" key="7">
    <source>
        <dbReference type="SAM" id="MobiDB-lite"/>
    </source>
</evidence>
<evidence type="ECO:0000256" key="3">
    <source>
        <dbReference type="ARBA" id="ARBA00022679"/>
    </source>
</evidence>
<keyword evidence="4 8" id="KW-0812">Transmembrane</keyword>
<dbReference type="InterPro" id="IPR050321">
    <property type="entry name" value="Glycosyltr_2/OpgH_subfam"/>
</dbReference>
<dbReference type="Gene3D" id="3.90.550.10">
    <property type="entry name" value="Spore Coat Polysaccharide Biosynthesis Protein SpsA, Chain A"/>
    <property type="match status" value="1"/>
</dbReference>
<organism evidence="10 11">
    <name type="scientific">Exophiala viscosa</name>
    <dbReference type="NCBI Taxonomy" id="2486360"/>
    <lineage>
        <taxon>Eukaryota</taxon>
        <taxon>Fungi</taxon>
        <taxon>Dikarya</taxon>
        <taxon>Ascomycota</taxon>
        <taxon>Pezizomycotina</taxon>
        <taxon>Eurotiomycetes</taxon>
        <taxon>Chaetothyriomycetidae</taxon>
        <taxon>Chaetothyriales</taxon>
        <taxon>Herpotrichiellaceae</taxon>
        <taxon>Exophiala</taxon>
    </lineage>
</organism>
<dbReference type="InterPro" id="IPR001173">
    <property type="entry name" value="Glyco_trans_2-like"/>
</dbReference>
<proteinExistence type="predicted"/>
<dbReference type="InterPro" id="IPR029044">
    <property type="entry name" value="Nucleotide-diphossugar_trans"/>
</dbReference>
<feature type="transmembrane region" description="Helical" evidence="8">
    <location>
        <begin position="732"/>
        <end position="757"/>
    </location>
</feature>
<dbReference type="PANTHER" id="PTHR43867">
    <property type="entry name" value="CELLULOSE SYNTHASE CATALYTIC SUBUNIT A [UDP-FORMING]"/>
    <property type="match status" value="1"/>
</dbReference>
<protein>
    <submittedName>
        <fullName evidence="10">Glycosyl transferase</fullName>
    </submittedName>
</protein>
<evidence type="ECO:0000256" key="6">
    <source>
        <dbReference type="ARBA" id="ARBA00023136"/>
    </source>
</evidence>
<feature type="transmembrane region" description="Helical" evidence="8">
    <location>
        <begin position="213"/>
        <end position="232"/>
    </location>
</feature>
<evidence type="ECO:0000256" key="4">
    <source>
        <dbReference type="ARBA" id="ARBA00022692"/>
    </source>
</evidence>
<dbReference type="EMBL" id="MU404361">
    <property type="protein sequence ID" value="KAI1609151.1"/>
    <property type="molecule type" value="Genomic_DNA"/>
</dbReference>
<keyword evidence="2" id="KW-0328">Glycosyltransferase</keyword>
<feature type="transmembrane region" description="Helical" evidence="8">
    <location>
        <begin position="560"/>
        <end position="584"/>
    </location>
</feature>
<feature type="transmembrane region" description="Helical" evidence="8">
    <location>
        <begin position="699"/>
        <end position="720"/>
    </location>
</feature>
<evidence type="ECO:0000256" key="8">
    <source>
        <dbReference type="SAM" id="Phobius"/>
    </source>
</evidence>
<evidence type="ECO:0000256" key="5">
    <source>
        <dbReference type="ARBA" id="ARBA00022989"/>
    </source>
</evidence>
<dbReference type="GO" id="GO:0016757">
    <property type="term" value="F:glycosyltransferase activity"/>
    <property type="evidence" value="ECO:0007669"/>
    <property type="project" value="UniProtKB-KW"/>
</dbReference>
<comment type="caution">
    <text evidence="10">The sequence shown here is derived from an EMBL/GenBank/DDBJ whole genome shotgun (WGS) entry which is preliminary data.</text>
</comment>
<keyword evidence="3 10" id="KW-0808">Transferase</keyword>
<name>A0AAN6DN90_9EURO</name>
<keyword evidence="6 8" id="KW-0472">Membrane</keyword>
<dbReference type="CDD" id="cd06421">
    <property type="entry name" value="CESA_CelA_like"/>
    <property type="match status" value="1"/>
</dbReference>
<dbReference type="GO" id="GO:0016020">
    <property type="term" value="C:membrane"/>
    <property type="evidence" value="ECO:0007669"/>
    <property type="project" value="UniProtKB-SubCell"/>
</dbReference>
<keyword evidence="5 8" id="KW-1133">Transmembrane helix</keyword>